<keyword evidence="3" id="KW-1185">Reference proteome</keyword>
<protein>
    <submittedName>
        <fullName evidence="2">Uncharacterized protein</fullName>
    </submittedName>
</protein>
<evidence type="ECO:0000256" key="1">
    <source>
        <dbReference type="SAM" id="MobiDB-lite"/>
    </source>
</evidence>
<sequence>MASGQNTTTVNRFESSESDGLSTNDTLLWIGPHETAEFCDAFEFCSEHASQIAVRSDIEDALHRMPGQLGAVLIACPDDSACTAPSNTPQWSLLSELGWQLPIAPQRFLMMGTLCAGQRPSVSESFDGQTFYWHAWNQILPFQLQRCGVSAKSASGRTPHSLAIVSESHAAADALMEVVADSGASVVWYRNEHQNTGRNFDAVWWDDSAASSATGAMWNLRMSAMRSPKAHHAWITSAPTAKSIQDARRGGIDWVLSKPMRIESLRALLGLSVSSGQKSQRLTSRAA</sequence>
<organism evidence="2 3">
    <name type="scientific">Stieleria varia</name>
    <dbReference type="NCBI Taxonomy" id="2528005"/>
    <lineage>
        <taxon>Bacteria</taxon>
        <taxon>Pseudomonadati</taxon>
        <taxon>Planctomycetota</taxon>
        <taxon>Planctomycetia</taxon>
        <taxon>Pirellulales</taxon>
        <taxon>Pirellulaceae</taxon>
        <taxon>Stieleria</taxon>
    </lineage>
</organism>
<comment type="caution">
    <text evidence="2">The sequence shown here is derived from an EMBL/GenBank/DDBJ whole genome shotgun (WGS) entry which is preliminary data.</text>
</comment>
<gene>
    <name evidence="2" type="ORF">Pla52n_37110</name>
</gene>
<dbReference type="EMBL" id="SJPN01000004">
    <property type="protein sequence ID" value="TWU02654.1"/>
    <property type="molecule type" value="Genomic_DNA"/>
</dbReference>
<dbReference type="Proteomes" id="UP000320176">
    <property type="component" value="Unassembled WGS sequence"/>
</dbReference>
<dbReference type="SUPFAM" id="SSF52172">
    <property type="entry name" value="CheY-like"/>
    <property type="match status" value="1"/>
</dbReference>
<dbReference type="RefSeq" id="WP_197454713.1">
    <property type="nucleotide sequence ID" value="NZ_CP151726.1"/>
</dbReference>
<dbReference type="InterPro" id="IPR011006">
    <property type="entry name" value="CheY-like_superfamily"/>
</dbReference>
<proteinExistence type="predicted"/>
<feature type="region of interest" description="Disordered" evidence="1">
    <location>
        <begin position="1"/>
        <end position="21"/>
    </location>
</feature>
<name>A0A5C6AX16_9BACT</name>
<accession>A0A5C6AX16</accession>
<evidence type="ECO:0000313" key="2">
    <source>
        <dbReference type="EMBL" id="TWU02654.1"/>
    </source>
</evidence>
<dbReference type="AlphaFoldDB" id="A0A5C6AX16"/>
<evidence type="ECO:0000313" key="3">
    <source>
        <dbReference type="Proteomes" id="UP000320176"/>
    </source>
</evidence>
<reference evidence="2 3" key="1">
    <citation type="submission" date="2019-02" db="EMBL/GenBank/DDBJ databases">
        <title>Deep-cultivation of Planctomycetes and their phenomic and genomic characterization uncovers novel biology.</title>
        <authorList>
            <person name="Wiegand S."/>
            <person name="Jogler M."/>
            <person name="Boedeker C."/>
            <person name="Pinto D."/>
            <person name="Vollmers J."/>
            <person name="Rivas-Marin E."/>
            <person name="Kohn T."/>
            <person name="Peeters S.H."/>
            <person name="Heuer A."/>
            <person name="Rast P."/>
            <person name="Oberbeckmann S."/>
            <person name="Bunk B."/>
            <person name="Jeske O."/>
            <person name="Meyerdierks A."/>
            <person name="Storesund J.E."/>
            <person name="Kallscheuer N."/>
            <person name="Luecker S."/>
            <person name="Lage O.M."/>
            <person name="Pohl T."/>
            <person name="Merkel B.J."/>
            <person name="Hornburger P."/>
            <person name="Mueller R.-W."/>
            <person name="Bruemmer F."/>
            <person name="Labrenz M."/>
            <person name="Spormann A.M."/>
            <person name="Op Den Camp H."/>
            <person name="Overmann J."/>
            <person name="Amann R."/>
            <person name="Jetten M.S.M."/>
            <person name="Mascher T."/>
            <person name="Medema M.H."/>
            <person name="Devos D.P."/>
            <person name="Kaster A.-K."/>
            <person name="Ovreas L."/>
            <person name="Rohde M."/>
            <person name="Galperin M.Y."/>
            <person name="Jogler C."/>
        </authorList>
    </citation>
    <scope>NUCLEOTIDE SEQUENCE [LARGE SCALE GENOMIC DNA]</scope>
    <source>
        <strain evidence="2 3">Pla52n</strain>
    </source>
</reference>